<dbReference type="Pfam" id="PF22982">
    <property type="entry name" value="WHD_HRQ1"/>
    <property type="match status" value="1"/>
</dbReference>
<dbReference type="GO" id="GO:0043138">
    <property type="term" value="F:3'-5' DNA helicase activity"/>
    <property type="evidence" value="ECO:0007669"/>
    <property type="project" value="TreeGrafter"/>
</dbReference>
<keyword evidence="7" id="KW-1185">Reference proteome</keyword>
<dbReference type="Proteomes" id="UP000033483">
    <property type="component" value="Unassembled WGS sequence"/>
</dbReference>
<dbReference type="GO" id="GO:0006289">
    <property type="term" value="P:nucleotide-excision repair"/>
    <property type="evidence" value="ECO:0007669"/>
    <property type="project" value="TreeGrafter"/>
</dbReference>
<keyword evidence="1" id="KW-0547">Nucleotide-binding</keyword>
<evidence type="ECO:0000313" key="7">
    <source>
        <dbReference type="Proteomes" id="UP000033483"/>
    </source>
</evidence>
<evidence type="ECO:0000259" key="4">
    <source>
        <dbReference type="PROSITE" id="PS51192"/>
    </source>
</evidence>
<keyword evidence="2" id="KW-0067">ATP-binding</keyword>
<accession>A0A0F4ZFL2</accession>
<dbReference type="CDD" id="cd17923">
    <property type="entry name" value="DEXHc_Hrq1-like"/>
    <property type="match status" value="1"/>
</dbReference>
<gene>
    <name evidence="6" type="ORF">TD95_002378</name>
</gene>
<dbReference type="InterPro" id="IPR014001">
    <property type="entry name" value="Helicase_ATP-bd"/>
</dbReference>
<evidence type="ECO:0008006" key="8">
    <source>
        <dbReference type="Google" id="ProtNLM"/>
    </source>
</evidence>
<feature type="domain" description="Helicase C-terminal" evidence="5">
    <location>
        <begin position="534"/>
        <end position="697"/>
    </location>
</feature>
<dbReference type="InterPro" id="IPR001650">
    <property type="entry name" value="Helicase_C-like"/>
</dbReference>
<dbReference type="PROSITE" id="PS51192">
    <property type="entry name" value="HELICASE_ATP_BIND_1"/>
    <property type="match status" value="1"/>
</dbReference>
<evidence type="ECO:0000259" key="5">
    <source>
        <dbReference type="PROSITE" id="PS51194"/>
    </source>
</evidence>
<dbReference type="GO" id="GO:0003676">
    <property type="term" value="F:nucleic acid binding"/>
    <property type="evidence" value="ECO:0007669"/>
    <property type="project" value="InterPro"/>
</dbReference>
<dbReference type="GO" id="GO:0005524">
    <property type="term" value="F:ATP binding"/>
    <property type="evidence" value="ECO:0007669"/>
    <property type="project" value="UniProtKB-KW"/>
</dbReference>
<dbReference type="InterPro" id="IPR011545">
    <property type="entry name" value="DEAD/DEAH_box_helicase_dom"/>
</dbReference>
<dbReference type="InterPro" id="IPR055227">
    <property type="entry name" value="HRQ1_WHD"/>
</dbReference>
<name>A0A0F4ZFL2_9PEZI</name>
<organism evidence="6 7">
    <name type="scientific">Thielaviopsis punctulata</name>
    <dbReference type="NCBI Taxonomy" id="72032"/>
    <lineage>
        <taxon>Eukaryota</taxon>
        <taxon>Fungi</taxon>
        <taxon>Dikarya</taxon>
        <taxon>Ascomycota</taxon>
        <taxon>Pezizomycotina</taxon>
        <taxon>Sordariomycetes</taxon>
        <taxon>Hypocreomycetidae</taxon>
        <taxon>Microascales</taxon>
        <taxon>Ceratocystidaceae</taxon>
        <taxon>Thielaviopsis</taxon>
    </lineage>
</organism>
<dbReference type="SMART" id="SM00490">
    <property type="entry name" value="HELICc"/>
    <property type="match status" value="1"/>
</dbReference>
<comment type="caution">
    <text evidence="6">The sequence shown here is derived from an EMBL/GenBank/DDBJ whole genome shotgun (WGS) entry which is preliminary data.</text>
</comment>
<dbReference type="AlphaFoldDB" id="A0A0F4ZFL2"/>
<dbReference type="SMART" id="SM00487">
    <property type="entry name" value="DEXDc"/>
    <property type="match status" value="1"/>
</dbReference>
<feature type="region of interest" description="Disordered" evidence="3">
    <location>
        <begin position="1"/>
        <end position="27"/>
    </location>
</feature>
<dbReference type="Pfam" id="PF00271">
    <property type="entry name" value="Helicase_C"/>
    <property type="match status" value="1"/>
</dbReference>
<evidence type="ECO:0000313" key="6">
    <source>
        <dbReference type="EMBL" id="KKA29302.1"/>
    </source>
</evidence>
<dbReference type="PANTHER" id="PTHR47957">
    <property type="entry name" value="ATP-DEPENDENT HELICASE HRQ1"/>
    <property type="match status" value="1"/>
</dbReference>
<dbReference type="Gene3D" id="3.40.50.300">
    <property type="entry name" value="P-loop containing nucleotide triphosphate hydrolases"/>
    <property type="match status" value="2"/>
</dbReference>
<protein>
    <recommendedName>
        <fullName evidence="8">P-loop containing nucleoside triphosphate hydrolase protein</fullName>
    </recommendedName>
</protein>
<evidence type="ECO:0000256" key="3">
    <source>
        <dbReference type="SAM" id="MobiDB-lite"/>
    </source>
</evidence>
<evidence type="ECO:0000256" key="2">
    <source>
        <dbReference type="ARBA" id="ARBA00022840"/>
    </source>
</evidence>
<dbReference type="PANTHER" id="PTHR47957:SF3">
    <property type="entry name" value="ATP-DEPENDENT HELICASE HRQ1"/>
    <property type="match status" value="1"/>
</dbReference>
<dbReference type="InterPro" id="IPR027417">
    <property type="entry name" value="P-loop_NTPase"/>
</dbReference>
<sequence length="822" mass="91372">MPKRNASPEESPDDTKRQKQSPPTEWPPLFTLLENVHRDINSLFTFSQGLRRDVTTTLEMARKNARASIRHAMTVEHLAMVASLLPGGSLVLEYKDERLLQAREADPFDTSFTHARNTWIRADATDKDWRDRPSASYETPIYTLCYEFTAGDRKRKMDSPLQRGKHKAPPARREMSHAQIMKLVVQRNQAFHDAVGVFLADCAARGTDPVADLQTHSHGFLPSVPRPPTSSVLAEHGEVPPEIPTERASARQIIQKIYASPWYIDQVSPEGRFTQDPRPASYDGLEFLLSQRLVDAVFNARGVTQFYTHQADALNALHRGENIMVATSTGSGKSLIFQLPVLYALEQNPNVRAFYIFPTKALAQDQKHGLCNTLAYMRGMEDVLVDTFDGDTPVAQRDLVRESARIIFTNPDMLHLTILPQHNSWGHVLANLRYVVVDELHCYDDRFGAHMAYVMRRLRRLCAIHGNTGVQFIACSGTISNPAQHFQRIFGVSNVTLISRDGSPSVQREHVIWNTSSPNLISAAVSSPDHAADQVTRLFCGLLLHGLRILLFCETTAQVELILARIHAYLLALDRPECVALVNGYRGGYTAPDRRRIETALFSGTLRGVVATSALEVGVDVGALDCVITWGFPRSVASLRQQWGRAGRSSSGDALLVFVAGRSAADQYVVSHVDELRTVQTADIWSDLSNAQVRGGQLNCAAAEAPIDLAIDSRYFGVDLGSFLRPTEGAPPLVEDMETPGLFYPRAVFRGAPAKSVAIRDIDADVVTVVDLTGGRYAVLEEMTYAKAQKTMYKNGEYLHQGEGFVVREFNARERIAKVEKR</sequence>
<feature type="region of interest" description="Disordered" evidence="3">
    <location>
        <begin position="155"/>
        <end position="175"/>
    </location>
</feature>
<dbReference type="GO" id="GO:0005634">
    <property type="term" value="C:nucleus"/>
    <property type="evidence" value="ECO:0007669"/>
    <property type="project" value="TreeGrafter"/>
</dbReference>
<reference evidence="6 7" key="1">
    <citation type="submission" date="2015-03" db="EMBL/GenBank/DDBJ databases">
        <authorList>
            <person name="Radwan O."/>
            <person name="Al-Naeli F.A."/>
            <person name="Rendon G.A."/>
            <person name="Fields C."/>
        </authorList>
    </citation>
    <scope>NUCLEOTIDE SEQUENCE [LARGE SCALE GENOMIC DNA]</scope>
    <source>
        <strain evidence="6">CR-DP1</strain>
    </source>
</reference>
<feature type="domain" description="Helicase ATP-binding" evidence="4">
    <location>
        <begin position="314"/>
        <end position="497"/>
    </location>
</feature>
<dbReference type="SUPFAM" id="SSF52540">
    <property type="entry name" value="P-loop containing nucleoside triphosphate hydrolases"/>
    <property type="match status" value="1"/>
</dbReference>
<dbReference type="EMBL" id="LAEV01000900">
    <property type="protein sequence ID" value="KKA29302.1"/>
    <property type="molecule type" value="Genomic_DNA"/>
</dbReference>
<evidence type="ECO:0000256" key="1">
    <source>
        <dbReference type="ARBA" id="ARBA00022741"/>
    </source>
</evidence>
<dbReference type="GO" id="GO:0036297">
    <property type="term" value="P:interstrand cross-link repair"/>
    <property type="evidence" value="ECO:0007669"/>
    <property type="project" value="TreeGrafter"/>
</dbReference>
<dbReference type="OrthoDB" id="18781at2759"/>
<proteinExistence type="predicted"/>
<dbReference type="CDD" id="cd18797">
    <property type="entry name" value="SF2_C_Hrq"/>
    <property type="match status" value="1"/>
</dbReference>
<dbReference type="PROSITE" id="PS51194">
    <property type="entry name" value="HELICASE_CTER"/>
    <property type="match status" value="1"/>
</dbReference>
<dbReference type="Pfam" id="PF00270">
    <property type="entry name" value="DEAD"/>
    <property type="match status" value="1"/>
</dbReference>